<dbReference type="EMBL" id="CP062983">
    <property type="protein sequence ID" value="QPC81543.1"/>
    <property type="molecule type" value="Genomic_DNA"/>
</dbReference>
<dbReference type="PANTHER" id="PTHR12631">
    <property type="entry name" value="ALPHA-L-IDURONIDASE"/>
    <property type="match status" value="1"/>
</dbReference>
<dbReference type="GO" id="GO:0004553">
    <property type="term" value="F:hydrolase activity, hydrolyzing O-glycosyl compounds"/>
    <property type="evidence" value="ECO:0007669"/>
    <property type="project" value="TreeGrafter"/>
</dbReference>
<organism evidence="1 2">
    <name type="scientific">Phototrophicus methaneseepsis</name>
    <dbReference type="NCBI Taxonomy" id="2710758"/>
    <lineage>
        <taxon>Bacteria</taxon>
        <taxon>Bacillati</taxon>
        <taxon>Chloroflexota</taxon>
        <taxon>Candidatus Thermofontia</taxon>
        <taxon>Phototrophicales</taxon>
        <taxon>Phototrophicaceae</taxon>
        <taxon>Phototrophicus</taxon>
    </lineage>
</organism>
<dbReference type="RefSeq" id="WP_195169615.1">
    <property type="nucleotide sequence ID" value="NZ_CP062983.1"/>
</dbReference>
<gene>
    <name evidence="1" type="ORF">G4Y79_17875</name>
</gene>
<name>A0A7S8E706_9CHLR</name>
<dbReference type="InterPro" id="IPR017853">
    <property type="entry name" value="GH"/>
</dbReference>
<dbReference type="PANTHER" id="PTHR12631:SF10">
    <property type="entry name" value="BETA-XYLOSIDASE-LIKE PROTEIN-RELATED"/>
    <property type="match status" value="1"/>
</dbReference>
<dbReference type="SUPFAM" id="SSF51445">
    <property type="entry name" value="(Trans)glycosidases"/>
    <property type="match status" value="1"/>
</dbReference>
<dbReference type="Proteomes" id="UP000594468">
    <property type="component" value="Chromosome"/>
</dbReference>
<protein>
    <recommendedName>
        <fullName evidence="3">Chitinase</fullName>
    </recommendedName>
</protein>
<evidence type="ECO:0008006" key="3">
    <source>
        <dbReference type="Google" id="ProtNLM"/>
    </source>
</evidence>
<keyword evidence="2" id="KW-1185">Reference proteome</keyword>
<dbReference type="Gene3D" id="3.20.20.80">
    <property type="entry name" value="Glycosidases"/>
    <property type="match status" value="1"/>
</dbReference>
<reference evidence="1 2" key="1">
    <citation type="submission" date="2020-02" db="EMBL/GenBank/DDBJ databases">
        <authorList>
            <person name="Zheng R.K."/>
            <person name="Sun C.M."/>
        </authorList>
    </citation>
    <scope>NUCLEOTIDE SEQUENCE [LARGE SCALE GENOMIC DNA]</scope>
    <source>
        <strain evidence="2">rifampicinis</strain>
    </source>
</reference>
<dbReference type="KEGG" id="pmet:G4Y79_17875"/>
<evidence type="ECO:0000313" key="2">
    <source>
        <dbReference type="Proteomes" id="UP000594468"/>
    </source>
</evidence>
<accession>A0A7S8E706</accession>
<dbReference type="AlphaFoldDB" id="A0A7S8E706"/>
<evidence type="ECO:0000313" key="1">
    <source>
        <dbReference type="EMBL" id="QPC81543.1"/>
    </source>
</evidence>
<sequence>MQRSILRQALLTALFVVMAGVLSISVIAPTTVQAQFEEPTATPTDPVWLAFSEARDAITEAEGVDLTTVLSWEFWQDDWSIPNAAHPANAAGIDSCVSTVGIAQGREVYFGWTFRLRSMRGVDYEARVSFDLNDVAICDIMSEDSAAAPAATAVDNPDLPDPVAGAAASGSFELGGHVTGLTGAAENAMSTAGMKWVKYQLPTTAGVQKGYDLINSTQARGFKVLLSIVGSKEELGADPDGYIAEYATFVRALAEAGADGLEIWNEPNIDREWPAGQINGANYTKLLAAAYNAIKGVRPATLVISAAPTPTGFFGAAGCTSAGCNDDTFLQQMAQAGAANYMDCVGMHYNEGVLPPTATSGDPRGQFPTYYLDANTNRATSAFPGKQVCYTELGYLSGEGMGTAIPSAYNWSPNDPVTVAEQASYLAGAATRLAQRGDIRLMIVWNINFTDWDPDPMGGYAIIRPDGSCPACTALGTVMGG</sequence>
<dbReference type="InterPro" id="IPR051923">
    <property type="entry name" value="Glycosyl_Hydrolase_39"/>
</dbReference>
<proteinExistence type="predicted"/>